<dbReference type="PANTHER" id="PTHR23054">
    <property type="entry name" value="TERNARY COMPLEX FACTOR MIP1, LEUCINE-ZIPPER-RELATED"/>
    <property type="match status" value="1"/>
</dbReference>
<gene>
    <name evidence="1" type="ORF">V6N12_036531</name>
</gene>
<comment type="caution">
    <text evidence="1">The sequence shown here is derived from an EMBL/GenBank/DDBJ whole genome shotgun (WGS) entry which is preliminary data.</text>
</comment>
<evidence type="ECO:0000313" key="1">
    <source>
        <dbReference type="EMBL" id="KAK8564407.1"/>
    </source>
</evidence>
<dbReference type="PANTHER" id="PTHR23054:SF20">
    <property type="entry name" value="DUF547 DOMAIN-CONTAINING PROTEIN"/>
    <property type="match status" value="1"/>
</dbReference>
<organism evidence="1 2">
    <name type="scientific">Hibiscus sabdariffa</name>
    <name type="common">roselle</name>
    <dbReference type="NCBI Taxonomy" id="183260"/>
    <lineage>
        <taxon>Eukaryota</taxon>
        <taxon>Viridiplantae</taxon>
        <taxon>Streptophyta</taxon>
        <taxon>Embryophyta</taxon>
        <taxon>Tracheophyta</taxon>
        <taxon>Spermatophyta</taxon>
        <taxon>Magnoliopsida</taxon>
        <taxon>eudicotyledons</taxon>
        <taxon>Gunneridae</taxon>
        <taxon>Pentapetalae</taxon>
        <taxon>rosids</taxon>
        <taxon>malvids</taxon>
        <taxon>Malvales</taxon>
        <taxon>Malvaceae</taxon>
        <taxon>Malvoideae</taxon>
        <taxon>Hibiscus</taxon>
    </lineage>
</organism>
<dbReference type="Proteomes" id="UP001472677">
    <property type="component" value="Unassembled WGS sequence"/>
</dbReference>
<proteinExistence type="predicted"/>
<accession>A0ABR2ETH3</accession>
<protein>
    <submittedName>
        <fullName evidence="1">Uncharacterized protein</fullName>
    </submittedName>
</protein>
<dbReference type="EMBL" id="JBBPBM010000011">
    <property type="protein sequence ID" value="KAK8564407.1"/>
    <property type="molecule type" value="Genomic_DNA"/>
</dbReference>
<evidence type="ECO:0000313" key="2">
    <source>
        <dbReference type="Proteomes" id="UP001472677"/>
    </source>
</evidence>
<name>A0ABR2ETH3_9ROSI</name>
<sequence>MIKHRHITEFDSWMPVASSWTGSEIRIYTSKEVFHELEVAKEEYIQANFSVNMEQKIMLPKTMEYAAKDSDVCSSGLLQMVEQFMPGPLRKNIQQSCKRKNGKIIEWIPHNLHSNIYFQKN</sequence>
<keyword evidence="2" id="KW-1185">Reference proteome</keyword>
<reference evidence="1 2" key="1">
    <citation type="journal article" date="2024" name="G3 (Bethesda)">
        <title>Genome assembly of Hibiscus sabdariffa L. provides insights into metabolisms of medicinal natural products.</title>
        <authorList>
            <person name="Kim T."/>
        </authorList>
    </citation>
    <scope>NUCLEOTIDE SEQUENCE [LARGE SCALE GENOMIC DNA]</scope>
    <source>
        <strain evidence="1">TK-2024</strain>
        <tissue evidence="1">Old leaves</tissue>
    </source>
</reference>